<sequence length="262" mass="29051">GHQYTFAELEDVVHNIACHLQSLGFTKGSNLALCASNCVEIPIMILASWKLGGMVTVINPLLKPDEVRSHLVGTKPNFIFLDKEHHEKLKKVIQAETVPLVKEGVEGHRSFASLKDPIQHELKCFARDVESEAAIFFSSGTTGSQKAVVLTHRNIVAQLEGIATLVETDMLMMAKWTCNVICLPLSHVLGLLFSFLNMRIGATTIIMPRFDPKKYLELNSEFKCELIVLVPPIAVFFVKNRDLVKKYDLSNIHSIACGAAVL</sequence>
<dbReference type="SUPFAM" id="SSF56801">
    <property type="entry name" value="Acetyl-CoA synthetase-like"/>
    <property type="match status" value="1"/>
</dbReference>
<dbReference type="EnsemblMetazoa" id="CapteT54120">
    <property type="protein sequence ID" value="CapteP54120"/>
    <property type="gene ID" value="CapteG54120"/>
</dbReference>
<dbReference type="HOGENOM" id="CLU_000022_59_4_1"/>
<reference evidence="5" key="3">
    <citation type="submission" date="2015-06" db="UniProtKB">
        <authorList>
            <consortium name="EnsemblMetazoa"/>
        </authorList>
    </citation>
    <scope>IDENTIFICATION</scope>
</reference>
<dbReference type="Pfam" id="PF00501">
    <property type="entry name" value="AMP-binding"/>
    <property type="match status" value="1"/>
</dbReference>
<evidence type="ECO:0000313" key="5">
    <source>
        <dbReference type="EnsemblMetazoa" id="CapteP54120"/>
    </source>
</evidence>
<dbReference type="OMA" id="ADIHESH"/>
<dbReference type="EMBL" id="KB310419">
    <property type="protein sequence ID" value="ELT91601.1"/>
    <property type="molecule type" value="Genomic_DNA"/>
</dbReference>
<dbReference type="InterPro" id="IPR000873">
    <property type="entry name" value="AMP-dep_synth/lig_dom"/>
</dbReference>
<reference evidence="4 6" key="2">
    <citation type="journal article" date="2013" name="Nature">
        <title>Insights into bilaterian evolution from three spiralian genomes.</title>
        <authorList>
            <person name="Simakov O."/>
            <person name="Marletaz F."/>
            <person name="Cho S.J."/>
            <person name="Edsinger-Gonzales E."/>
            <person name="Havlak P."/>
            <person name="Hellsten U."/>
            <person name="Kuo D.H."/>
            <person name="Larsson T."/>
            <person name="Lv J."/>
            <person name="Arendt D."/>
            <person name="Savage R."/>
            <person name="Osoegawa K."/>
            <person name="de Jong P."/>
            <person name="Grimwood J."/>
            <person name="Chapman J.A."/>
            <person name="Shapiro H."/>
            <person name="Aerts A."/>
            <person name="Otillar R.P."/>
            <person name="Terry A.Y."/>
            <person name="Boore J.L."/>
            <person name="Grigoriev I.V."/>
            <person name="Lindberg D.R."/>
            <person name="Seaver E.C."/>
            <person name="Weisblat D.A."/>
            <person name="Putnam N.H."/>
            <person name="Rokhsar D.S."/>
        </authorList>
    </citation>
    <scope>NUCLEOTIDE SEQUENCE</scope>
    <source>
        <strain evidence="4 6">I ESC-2004</strain>
    </source>
</reference>
<comment type="similarity">
    <text evidence="1">Belongs to the ATP-dependent AMP-binding enzyme family.</text>
</comment>
<evidence type="ECO:0000313" key="4">
    <source>
        <dbReference type="EMBL" id="ELT91601.1"/>
    </source>
</evidence>
<dbReference type="EMBL" id="AMQN01013717">
    <property type="status" value="NOT_ANNOTATED_CDS"/>
    <property type="molecule type" value="Genomic_DNA"/>
</dbReference>
<feature type="non-terminal residue" evidence="4">
    <location>
        <position position="262"/>
    </location>
</feature>
<dbReference type="GO" id="GO:0016405">
    <property type="term" value="F:CoA-ligase activity"/>
    <property type="evidence" value="ECO:0007669"/>
    <property type="project" value="TreeGrafter"/>
</dbReference>
<feature type="non-terminal residue" evidence="4">
    <location>
        <position position="1"/>
    </location>
</feature>
<organism evidence="4">
    <name type="scientific">Capitella teleta</name>
    <name type="common">Polychaete worm</name>
    <dbReference type="NCBI Taxonomy" id="283909"/>
    <lineage>
        <taxon>Eukaryota</taxon>
        <taxon>Metazoa</taxon>
        <taxon>Spiralia</taxon>
        <taxon>Lophotrochozoa</taxon>
        <taxon>Annelida</taxon>
        <taxon>Polychaeta</taxon>
        <taxon>Sedentaria</taxon>
        <taxon>Scolecida</taxon>
        <taxon>Capitellidae</taxon>
        <taxon>Capitella</taxon>
    </lineage>
</organism>
<dbReference type="Gene3D" id="3.40.50.980">
    <property type="match status" value="2"/>
</dbReference>
<reference evidence="6" key="1">
    <citation type="submission" date="2012-12" db="EMBL/GenBank/DDBJ databases">
        <authorList>
            <person name="Hellsten U."/>
            <person name="Grimwood J."/>
            <person name="Chapman J.A."/>
            <person name="Shapiro H."/>
            <person name="Aerts A."/>
            <person name="Otillar R.P."/>
            <person name="Terry A.Y."/>
            <person name="Boore J.L."/>
            <person name="Simakov O."/>
            <person name="Marletaz F."/>
            <person name="Cho S.-J."/>
            <person name="Edsinger-Gonzales E."/>
            <person name="Havlak P."/>
            <person name="Kuo D.-H."/>
            <person name="Larsson T."/>
            <person name="Lv J."/>
            <person name="Arendt D."/>
            <person name="Savage R."/>
            <person name="Osoegawa K."/>
            <person name="de Jong P."/>
            <person name="Lindberg D.R."/>
            <person name="Seaver E.C."/>
            <person name="Weisblat D.A."/>
            <person name="Putnam N.H."/>
            <person name="Grigoriev I.V."/>
            <person name="Rokhsar D.S."/>
        </authorList>
    </citation>
    <scope>NUCLEOTIDE SEQUENCE</scope>
    <source>
        <strain evidence="6">I ESC-2004</strain>
    </source>
</reference>
<dbReference type="PANTHER" id="PTHR24096">
    <property type="entry name" value="LONG-CHAIN-FATTY-ACID--COA LIGASE"/>
    <property type="match status" value="1"/>
</dbReference>
<dbReference type="OrthoDB" id="1898221at2759"/>
<dbReference type="AlphaFoldDB" id="R7TJ75"/>
<feature type="domain" description="AMP-dependent synthetase/ligase" evidence="3">
    <location>
        <begin position="2"/>
        <end position="262"/>
    </location>
</feature>
<name>R7TJ75_CAPTE</name>
<dbReference type="Proteomes" id="UP000014760">
    <property type="component" value="Unassembled WGS sequence"/>
</dbReference>
<accession>R7TJ75</accession>
<dbReference type="PANTHER" id="PTHR24096:SF149">
    <property type="entry name" value="AMP-BINDING DOMAIN-CONTAINING PROTEIN-RELATED"/>
    <property type="match status" value="1"/>
</dbReference>
<keyword evidence="2" id="KW-0436">Ligase</keyword>
<proteinExistence type="inferred from homology"/>
<dbReference type="STRING" id="283909.R7TJ75"/>
<evidence type="ECO:0000259" key="3">
    <source>
        <dbReference type="Pfam" id="PF00501"/>
    </source>
</evidence>
<protein>
    <recommendedName>
        <fullName evidence="3">AMP-dependent synthetase/ligase domain-containing protein</fullName>
    </recommendedName>
</protein>
<evidence type="ECO:0000256" key="2">
    <source>
        <dbReference type="ARBA" id="ARBA00022598"/>
    </source>
</evidence>
<keyword evidence="6" id="KW-1185">Reference proteome</keyword>
<evidence type="ECO:0000256" key="1">
    <source>
        <dbReference type="ARBA" id="ARBA00006432"/>
    </source>
</evidence>
<gene>
    <name evidence="4" type="ORF">CAPTEDRAFT_54120</name>
</gene>
<evidence type="ECO:0000313" key="6">
    <source>
        <dbReference type="Proteomes" id="UP000014760"/>
    </source>
</evidence>